<keyword evidence="2" id="KW-0472">Membrane</keyword>
<dbReference type="InterPro" id="IPR015943">
    <property type="entry name" value="WD40/YVTN_repeat-like_dom_sf"/>
</dbReference>
<dbReference type="InterPro" id="IPR011047">
    <property type="entry name" value="Quinoprotein_ADH-like_sf"/>
</dbReference>
<feature type="transmembrane region" description="Helical" evidence="2">
    <location>
        <begin position="727"/>
        <end position="751"/>
    </location>
</feature>
<dbReference type="SUPFAM" id="SSF50998">
    <property type="entry name" value="Quinoprotein alcohol dehydrogenase-like"/>
    <property type="match status" value="1"/>
</dbReference>
<keyword evidence="1" id="KW-0175">Coiled coil</keyword>
<evidence type="ECO:0000256" key="2">
    <source>
        <dbReference type="SAM" id="Phobius"/>
    </source>
</evidence>
<protein>
    <recommendedName>
        <fullName evidence="5">Two component regulator three Y domain-containing protein</fullName>
    </recommendedName>
</protein>
<gene>
    <name evidence="3" type="ORF">HME9304_01935</name>
</gene>
<evidence type="ECO:0000256" key="1">
    <source>
        <dbReference type="SAM" id="Coils"/>
    </source>
</evidence>
<dbReference type="Gene3D" id="2.60.40.10">
    <property type="entry name" value="Immunoglobulins"/>
    <property type="match status" value="1"/>
</dbReference>
<evidence type="ECO:0000313" key="4">
    <source>
        <dbReference type="Proteomes" id="UP000248536"/>
    </source>
</evidence>
<evidence type="ECO:0008006" key="5">
    <source>
        <dbReference type="Google" id="ProtNLM"/>
    </source>
</evidence>
<name>A0A2Z4LT77_9FLAO</name>
<sequence>MENTLMILLKNSKQYFLLLLVLCFLPLFTSGQNLLPPIYNYNLLEYQGGSKNWDLTTNSKGELFVANNKGLLYYDGERWVLNKLPNSTIIRSVLAVGNRIYTGSYEEFGYWEKKNAIFEYTSLTHLIKEHLFTSEEFWEILPVGNAIFFRSFSSIYIYEDEEIKVVDPKEVISDFIWYKDRMIVAASEEGLFELKDNSLIPIKNQDELIGKMVTDMELVDGKLMVGTKLNGCYLFENDTLIAWNKKLNEELKEHQLNKILRLDNGKIAFGTIKNGVYLYDGQTMESRILNKKAGLQNNTLLSMLQYKDQLWLGLDNGLGRVQLNSPITYYTDNSGSLGTVYDIKIFNDRLYLGSNTGVFYFEDDVLKFIEGSQGHVWDLEIVDGDLLCGHNTGTFRIFNGSLEKISEVSGGYEIIKIPEQNKTYIQGTYNGLAKYRGQENGKWEITKVVGINFPIKQLCFESTNILWAVHPYKGFYRIHLDDAYQNVTKIEQFNGEYVPSNYNVKIHKIKNQIIFNIEGIWYKYDSILGEIHLFDEFQRFNGNEILSFDESHFWFVANEDMEEIIYTDLKSDSLAITDLNLRERLVPDSHNIVKINDSTSFIALSDGFGKINIAEQKRQLEAIVLPVPEINLLKTEKYDYAINGVNLDITYKDSRILDIDFSSPKLIQARYFYELSGPQNYSEYVENGSVSFQNLSYGDYQFNVSTVGVDNKISPSRSIEFTIAPPWYLSNISIAIYIGIIIGSVFSVRWYNRRKLLRKQKELEDRMQKEQEKRLASLEKEKLAKEIKLKQNELASTTLNIAKKNEMLLELKNMLLVDKDKFANSQKYRLFLKKLNNSVMDKEDWKRFEVSFKELHEDFFERLLAQYPRLTSKDLKLCAYLKMNLSTKEIAPLMAITIRGVEIHRYRLRKKLKIDNSENLSNFLITF</sequence>
<dbReference type="InterPro" id="IPR016032">
    <property type="entry name" value="Sig_transdc_resp-reg_C-effctor"/>
</dbReference>
<dbReference type="InterPro" id="IPR036388">
    <property type="entry name" value="WH-like_DNA-bd_sf"/>
</dbReference>
<dbReference type="GO" id="GO:0006355">
    <property type="term" value="P:regulation of DNA-templated transcription"/>
    <property type="evidence" value="ECO:0007669"/>
    <property type="project" value="InterPro"/>
</dbReference>
<dbReference type="AlphaFoldDB" id="A0A2Z4LT77"/>
<dbReference type="Proteomes" id="UP000248536">
    <property type="component" value="Chromosome"/>
</dbReference>
<evidence type="ECO:0000313" key="3">
    <source>
        <dbReference type="EMBL" id="AWX44929.1"/>
    </source>
</evidence>
<organism evidence="3 4">
    <name type="scientific">Flagellimonas maritima</name>
    <dbReference type="NCBI Taxonomy" id="1383885"/>
    <lineage>
        <taxon>Bacteria</taxon>
        <taxon>Pseudomonadati</taxon>
        <taxon>Bacteroidota</taxon>
        <taxon>Flavobacteriia</taxon>
        <taxon>Flavobacteriales</taxon>
        <taxon>Flavobacteriaceae</taxon>
        <taxon>Flagellimonas</taxon>
    </lineage>
</organism>
<keyword evidence="2" id="KW-1133">Transmembrane helix</keyword>
<keyword evidence="2" id="KW-0812">Transmembrane</keyword>
<accession>A0A2Z4LT77</accession>
<dbReference type="Gene3D" id="1.10.10.10">
    <property type="entry name" value="Winged helix-like DNA-binding domain superfamily/Winged helix DNA-binding domain"/>
    <property type="match status" value="1"/>
</dbReference>
<dbReference type="SUPFAM" id="SSF46894">
    <property type="entry name" value="C-terminal effector domain of the bipartite response regulators"/>
    <property type="match status" value="1"/>
</dbReference>
<dbReference type="KEGG" id="spon:HME9304_01935"/>
<keyword evidence="4" id="KW-1185">Reference proteome</keyword>
<reference evidence="3 4" key="1">
    <citation type="submission" date="2018-06" db="EMBL/GenBank/DDBJ databases">
        <title>Spongiibacterium sp. HME9304 Genome sequencing and assembly.</title>
        <authorList>
            <person name="Kang H."/>
            <person name="Kim H."/>
            <person name="Joh K."/>
        </authorList>
    </citation>
    <scope>NUCLEOTIDE SEQUENCE [LARGE SCALE GENOMIC DNA]</scope>
    <source>
        <strain evidence="3 4">HME9304</strain>
    </source>
</reference>
<feature type="coiled-coil region" evidence="1">
    <location>
        <begin position="753"/>
        <end position="800"/>
    </location>
</feature>
<dbReference type="RefSeq" id="WP_239023231.1">
    <property type="nucleotide sequence ID" value="NZ_CP030104.1"/>
</dbReference>
<dbReference type="InterPro" id="IPR013783">
    <property type="entry name" value="Ig-like_fold"/>
</dbReference>
<dbReference type="EMBL" id="CP030104">
    <property type="protein sequence ID" value="AWX44929.1"/>
    <property type="molecule type" value="Genomic_DNA"/>
</dbReference>
<dbReference type="Gene3D" id="2.130.10.10">
    <property type="entry name" value="YVTN repeat-like/Quinoprotein amine dehydrogenase"/>
    <property type="match status" value="2"/>
</dbReference>
<dbReference type="GO" id="GO:0003677">
    <property type="term" value="F:DNA binding"/>
    <property type="evidence" value="ECO:0007669"/>
    <property type="project" value="InterPro"/>
</dbReference>
<proteinExistence type="predicted"/>